<dbReference type="AlphaFoldDB" id="A0A7J5XCC2"/>
<keyword evidence="1" id="KW-0812">Transmembrane</keyword>
<accession>A0A7J5XCC2</accession>
<protein>
    <submittedName>
        <fullName evidence="2">Uncharacterized protein</fullName>
    </submittedName>
</protein>
<organism evidence="2 3">
    <name type="scientific">Dissostichus mawsoni</name>
    <name type="common">Antarctic cod</name>
    <dbReference type="NCBI Taxonomy" id="36200"/>
    <lineage>
        <taxon>Eukaryota</taxon>
        <taxon>Metazoa</taxon>
        <taxon>Chordata</taxon>
        <taxon>Craniata</taxon>
        <taxon>Vertebrata</taxon>
        <taxon>Euteleostomi</taxon>
        <taxon>Actinopterygii</taxon>
        <taxon>Neopterygii</taxon>
        <taxon>Teleostei</taxon>
        <taxon>Neoteleostei</taxon>
        <taxon>Acanthomorphata</taxon>
        <taxon>Eupercaria</taxon>
        <taxon>Perciformes</taxon>
        <taxon>Notothenioidei</taxon>
        <taxon>Nototheniidae</taxon>
        <taxon>Dissostichus</taxon>
    </lineage>
</organism>
<name>A0A7J5XCC2_DISMA</name>
<keyword evidence="1" id="KW-0472">Membrane</keyword>
<keyword evidence="1" id="KW-1133">Transmembrane helix</keyword>
<dbReference type="OrthoDB" id="6136301at2759"/>
<sequence>MVYHGYILVDISVLCSLWCWKMMTDPPLFEVQLPYAVIAAVTVVAVYILDVVDLSIDDLEEDNVRFERSKR</sequence>
<reference evidence="2 3" key="1">
    <citation type="submission" date="2020-03" db="EMBL/GenBank/DDBJ databases">
        <title>Dissostichus mawsoni Genome sequencing and assembly.</title>
        <authorList>
            <person name="Park H."/>
        </authorList>
    </citation>
    <scope>NUCLEOTIDE SEQUENCE [LARGE SCALE GENOMIC DNA]</scope>
    <source>
        <strain evidence="2">DM0001</strain>
        <tissue evidence="2">Muscle</tissue>
    </source>
</reference>
<evidence type="ECO:0000313" key="3">
    <source>
        <dbReference type="Proteomes" id="UP000518266"/>
    </source>
</evidence>
<feature type="transmembrane region" description="Helical" evidence="1">
    <location>
        <begin position="35"/>
        <end position="56"/>
    </location>
</feature>
<evidence type="ECO:0000256" key="1">
    <source>
        <dbReference type="SAM" id="Phobius"/>
    </source>
</evidence>
<gene>
    <name evidence="2" type="ORF">F7725_025523</name>
</gene>
<keyword evidence="3" id="KW-1185">Reference proteome</keyword>
<dbReference type="EMBL" id="JAAKFY010000026">
    <property type="protein sequence ID" value="KAF3834319.1"/>
    <property type="molecule type" value="Genomic_DNA"/>
</dbReference>
<evidence type="ECO:0000313" key="2">
    <source>
        <dbReference type="EMBL" id="KAF3834319.1"/>
    </source>
</evidence>
<dbReference type="Proteomes" id="UP000518266">
    <property type="component" value="Unassembled WGS sequence"/>
</dbReference>
<comment type="caution">
    <text evidence="2">The sequence shown here is derived from an EMBL/GenBank/DDBJ whole genome shotgun (WGS) entry which is preliminary data.</text>
</comment>
<proteinExistence type="predicted"/>